<dbReference type="GO" id="GO:0016985">
    <property type="term" value="F:mannan endo-1,4-beta-mannosidase activity"/>
    <property type="evidence" value="ECO:0007669"/>
    <property type="project" value="InterPro"/>
</dbReference>
<proteinExistence type="inferred from homology"/>
<evidence type="ECO:0000256" key="4">
    <source>
        <dbReference type="PROSITE-ProRule" id="PRU01100"/>
    </source>
</evidence>
<accession>A0A1M6V6M2</accession>
<dbReference type="InterPro" id="IPR022790">
    <property type="entry name" value="GH26_dom"/>
</dbReference>
<name>A0A1M6V6M2_9FIRM</name>
<dbReference type="AlphaFoldDB" id="A0A1M6V6M2"/>
<comment type="similarity">
    <text evidence="1 4">Belongs to the glycosyl hydrolase 26 family.</text>
</comment>
<dbReference type="PROSITE" id="PS51764">
    <property type="entry name" value="GH26"/>
    <property type="match status" value="1"/>
</dbReference>
<keyword evidence="8" id="KW-1185">Reference proteome</keyword>
<feature type="active site" description="Proton donor" evidence="4">
    <location>
        <position position="355"/>
    </location>
</feature>
<dbReference type="Gene3D" id="3.20.20.80">
    <property type="entry name" value="Glycosidases"/>
    <property type="match status" value="1"/>
</dbReference>
<dbReference type="Pfam" id="PF02156">
    <property type="entry name" value="Glyco_hydro_26"/>
    <property type="match status" value="1"/>
</dbReference>
<protein>
    <submittedName>
        <fullName evidence="7">Glycosyl hydrolase family 26</fullName>
    </submittedName>
</protein>
<feature type="region of interest" description="Disordered" evidence="5">
    <location>
        <begin position="535"/>
        <end position="557"/>
    </location>
</feature>
<dbReference type="STRING" id="1121421.SAMN02745123_03073"/>
<reference evidence="8" key="1">
    <citation type="submission" date="2016-11" db="EMBL/GenBank/DDBJ databases">
        <authorList>
            <person name="Varghese N."/>
            <person name="Submissions S."/>
        </authorList>
    </citation>
    <scope>NUCLEOTIDE SEQUENCE [LARGE SCALE GENOMIC DNA]</scope>
    <source>
        <strain evidence="8">DSM 10349</strain>
    </source>
</reference>
<feature type="active site" description="Nucleophile" evidence="4">
    <location>
        <position position="469"/>
    </location>
</feature>
<evidence type="ECO:0000256" key="3">
    <source>
        <dbReference type="ARBA" id="ARBA00023295"/>
    </source>
</evidence>
<dbReference type="EMBL" id="FRAR01000023">
    <property type="protein sequence ID" value="SHK77080.1"/>
    <property type="molecule type" value="Genomic_DNA"/>
</dbReference>
<dbReference type="PANTHER" id="PTHR40079">
    <property type="entry name" value="MANNAN ENDO-1,4-BETA-MANNOSIDASE E-RELATED"/>
    <property type="match status" value="1"/>
</dbReference>
<dbReference type="GO" id="GO:0006080">
    <property type="term" value="P:substituted mannan metabolic process"/>
    <property type="evidence" value="ECO:0007669"/>
    <property type="project" value="InterPro"/>
</dbReference>
<dbReference type="InterPro" id="IPR000805">
    <property type="entry name" value="Glyco_hydro_26"/>
</dbReference>
<feature type="domain" description="GH26" evidence="6">
    <location>
        <begin position="221"/>
        <end position="528"/>
    </location>
</feature>
<dbReference type="RefSeq" id="WP_072916086.1">
    <property type="nucleotide sequence ID" value="NZ_FRAR01000023.1"/>
</dbReference>
<sequence>MRNQLLRKSRRGLGILFLACLMYMVSVIPGYAAGIAQASPPAVAPTIIVDGLVVTTPDFQRDTKIIEHGSLNTLKNYPDGYQIQYPSAMWVDVTASPVRTTLADANTRVEIYYQPLTISPDAYVNYGNRPITTGKDQVQIIKNKQEKVNGKLTKQLWWVRPQLTRVANDKNAYATVDIIVNQQEIYTLFFKSTSLESLNQLVPQMVKTFTVMPKQGIASYSLKQDSPRNFPLSKEANEVLTQYFKGDQQSWGIYEYTFPLEPDYLLNLEKQLNYSFDFVLNYTSLTKAPVKETLEKAWQHQKIVELTLQMIGSGEDFNNPKTYDILNGVYDQFLTNYAREVKAFGKPVLFRLNNEMNGDWCSYSAYHSSKDASLYVEVWRYIYKIFREQGVDNALWIWNPHDTSFPDFKWNYPASYYPGDEYVDIVGLTGYNTGTYYPGEKWRGFTQIYDPLYQEYLEMFPNKPFMITEFGSNHYGGDKFAWINEAFANMHRYKNIKVMIWWNGIDWDGTMPARTYRIDQTSAIIKVMKEGLQQYPKVKSQEEPQDEPQPANGKQKE</sequence>
<dbReference type="Proteomes" id="UP000183997">
    <property type="component" value="Unassembled WGS sequence"/>
</dbReference>
<evidence type="ECO:0000256" key="2">
    <source>
        <dbReference type="ARBA" id="ARBA00022801"/>
    </source>
</evidence>
<gene>
    <name evidence="7" type="ORF">SAMN02745123_03073</name>
</gene>
<evidence type="ECO:0000259" key="6">
    <source>
        <dbReference type="PROSITE" id="PS51764"/>
    </source>
</evidence>
<keyword evidence="3 4" id="KW-0326">Glycosidase</keyword>
<evidence type="ECO:0000256" key="1">
    <source>
        <dbReference type="ARBA" id="ARBA00007754"/>
    </source>
</evidence>
<keyword evidence="2 4" id="KW-0378">Hydrolase</keyword>
<evidence type="ECO:0000313" key="8">
    <source>
        <dbReference type="Proteomes" id="UP000183997"/>
    </source>
</evidence>
<organism evidence="7 8">
    <name type="scientific">Desulforamulus aeronauticus DSM 10349</name>
    <dbReference type="NCBI Taxonomy" id="1121421"/>
    <lineage>
        <taxon>Bacteria</taxon>
        <taxon>Bacillati</taxon>
        <taxon>Bacillota</taxon>
        <taxon>Clostridia</taxon>
        <taxon>Eubacteriales</taxon>
        <taxon>Peptococcaceae</taxon>
        <taxon>Desulforamulus</taxon>
    </lineage>
</organism>
<dbReference type="PANTHER" id="PTHR40079:SF4">
    <property type="entry name" value="GH26 DOMAIN-CONTAINING PROTEIN-RELATED"/>
    <property type="match status" value="1"/>
</dbReference>
<evidence type="ECO:0000313" key="7">
    <source>
        <dbReference type="EMBL" id="SHK77080.1"/>
    </source>
</evidence>
<dbReference type="SUPFAM" id="SSF51445">
    <property type="entry name" value="(Trans)glycosidases"/>
    <property type="match status" value="1"/>
</dbReference>
<dbReference type="InterPro" id="IPR017853">
    <property type="entry name" value="GH"/>
</dbReference>
<evidence type="ECO:0000256" key="5">
    <source>
        <dbReference type="SAM" id="MobiDB-lite"/>
    </source>
</evidence>